<dbReference type="AlphaFoldDB" id="A0AAD8UUR5"/>
<proteinExistence type="predicted"/>
<comment type="caution">
    <text evidence="1">The sequence shown here is derived from an EMBL/GenBank/DDBJ whole genome shotgun (WGS) entry which is preliminary data.</text>
</comment>
<dbReference type="EMBL" id="JAHLJV010000224">
    <property type="protein sequence ID" value="KAK1564023.1"/>
    <property type="molecule type" value="Genomic_DNA"/>
</dbReference>
<accession>A0AAD8UUR5</accession>
<feature type="non-terminal residue" evidence="1">
    <location>
        <position position="1"/>
    </location>
</feature>
<evidence type="ECO:0000313" key="1">
    <source>
        <dbReference type="EMBL" id="KAK1564023.1"/>
    </source>
</evidence>
<evidence type="ECO:0000313" key="2">
    <source>
        <dbReference type="Proteomes" id="UP001230504"/>
    </source>
</evidence>
<gene>
    <name evidence="1" type="ORF">LY79DRAFT_530694</name>
</gene>
<name>A0AAD8UUR5_9PEZI</name>
<protein>
    <submittedName>
        <fullName evidence="1">Uncharacterized protein</fullName>
    </submittedName>
</protein>
<organism evidence="1 2">
    <name type="scientific">Colletotrichum navitas</name>
    <dbReference type="NCBI Taxonomy" id="681940"/>
    <lineage>
        <taxon>Eukaryota</taxon>
        <taxon>Fungi</taxon>
        <taxon>Dikarya</taxon>
        <taxon>Ascomycota</taxon>
        <taxon>Pezizomycotina</taxon>
        <taxon>Sordariomycetes</taxon>
        <taxon>Hypocreomycetidae</taxon>
        <taxon>Glomerellales</taxon>
        <taxon>Glomerellaceae</taxon>
        <taxon>Colletotrichum</taxon>
        <taxon>Colletotrichum graminicola species complex</taxon>
    </lineage>
</organism>
<dbReference type="GeneID" id="85440439"/>
<reference evidence="1" key="1">
    <citation type="submission" date="2021-06" db="EMBL/GenBank/DDBJ databases">
        <title>Comparative genomics, transcriptomics and evolutionary studies reveal genomic signatures of adaptation to plant cell wall in hemibiotrophic fungi.</title>
        <authorList>
            <consortium name="DOE Joint Genome Institute"/>
            <person name="Baroncelli R."/>
            <person name="Diaz J.F."/>
            <person name="Benocci T."/>
            <person name="Peng M."/>
            <person name="Battaglia E."/>
            <person name="Haridas S."/>
            <person name="Andreopoulos W."/>
            <person name="Labutti K."/>
            <person name="Pangilinan J."/>
            <person name="Floch G.L."/>
            <person name="Makela M.R."/>
            <person name="Henrissat B."/>
            <person name="Grigoriev I.V."/>
            <person name="Crouch J.A."/>
            <person name="De Vries R.P."/>
            <person name="Sukno S.A."/>
            <person name="Thon M.R."/>
        </authorList>
    </citation>
    <scope>NUCLEOTIDE SEQUENCE</scope>
    <source>
        <strain evidence="1">CBS 125086</strain>
    </source>
</reference>
<sequence length="86" mass="9106">KNPPILIFRGGLSPRVAPVAAREMDTFVTLTTERNPQLGVARFNLKAKVPNGVSEGKGVPLGGVTVCLHQQYAKLLLTAGVDHCVA</sequence>
<keyword evidence="2" id="KW-1185">Reference proteome</keyword>
<dbReference type="Proteomes" id="UP001230504">
    <property type="component" value="Unassembled WGS sequence"/>
</dbReference>
<dbReference type="RefSeq" id="XP_060406892.1">
    <property type="nucleotide sequence ID" value="XM_060556199.1"/>
</dbReference>